<evidence type="ECO:0000313" key="2">
    <source>
        <dbReference type="EMBL" id="EEF22065.1"/>
    </source>
</evidence>
<dbReference type="AlphaFoldDB" id="B9TPZ9"/>
<reference evidence="3" key="1">
    <citation type="journal article" date="2010" name="Nat. Biotechnol.">
        <title>Draft genome sequence of the oilseed species Ricinus communis.</title>
        <authorList>
            <person name="Chan A.P."/>
            <person name="Crabtree J."/>
            <person name="Zhao Q."/>
            <person name="Lorenzi H."/>
            <person name="Orvis J."/>
            <person name="Puiu D."/>
            <person name="Melake-Berhan A."/>
            <person name="Jones K.M."/>
            <person name="Redman J."/>
            <person name="Chen G."/>
            <person name="Cahoon E.B."/>
            <person name="Gedil M."/>
            <person name="Stanke M."/>
            <person name="Haas B.J."/>
            <person name="Wortman J.R."/>
            <person name="Fraser-Liggett C.M."/>
            <person name="Ravel J."/>
            <person name="Rabinowicz P.D."/>
        </authorList>
    </citation>
    <scope>NUCLEOTIDE SEQUENCE [LARGE SCALE GENOMIC DNA]</scope>
    <source>
        <strain evidence="3">cv. Hale</strain>
    </source>
</reference>
<gene>
    <name evidence="2" type="ORF">RCOM_2043540</name>
</gene>
<dbReference type="EMBL" id="EQ997573">
    <property type="protein sequence ID" value="EEF22065.1"/>
    <property type="molecule type" value="Genomic_DNA"/>
</dbReference>
<proteinExistence type="predicted"/>
<name>B9TPZ9_RICCO</name>
<evidence type="ECO:0000256" key="1">
    <source>
        <dbReference type="SAM" id="MobiDB-lite"/>
    </source>
</evidence>
<feature type="compositionally biased region" description="Low complexity" evidence="1">
    <location>
        <begin position="11"/>
        <end position="21"/>
    </location>
</feature>
<evidence type="ECO:0000313" key="3">
    <source>
        <dbReference type="Proteomes" id="UP000008311"/>
    </source>
</evidence>
<keyword evidence="3" id="KW-1185">Reference proteome</keyword>
<dbReference type="InParanoid" id="B9TPZ9"/>
<feature type="region of interest" description="Disordered" evidence="1">
    <location>
        <begin position="1"/>
        <end position="21"/>
    </location>
</feature>
<feature type="non-terminal residue" evidence="2">
    <location>
        <position position="223"/>
    </location>
</feature>
<protein>
    <submittedName>
        <fullName evidence="2">Uncharacterized protein</fullName>
    </submittedName>
</protein>
<sequence>MYNSFSISSVQPGSTSQGVTQSTTSSLSLTSSILSSPTVSIVWKYTYPLDYITAEVTVTIPATATVSTGNPIRYYHAVDTYLGGNDNGCGVRYTDTNGKLVVGTYPLTNGTCPSSTSLPANLDVVESFRERNGKFDHHCVGYWSDFWSTATSNPPACSISKSGSLGDSITTTYQDTGAAIEFDFTAPGIYTFSYDFVVGSTFVPNYDHFEIRHAGTATLCPTE</sequence>
<dbReference type="Proteomes" id="UP000008311">
    <property type="component" value="Unassembled WGS sequence"/>
</dbReference>
<accession>B9TPZ9</accession>
<feature type="compositionally biased region" description="Polar residues" evidence="1">
    <location>
        <begin position="1"/>
        <end position="10"/>
    </location>
</feature>
<organism evidence="2 3">
    <name type="scientific">Ricinus communis</name>
    <name type="common">Castor bean</name>
    <dbReference type="NCBI Taxonomy" id="3988"/>
    <lineage>
        <taxon>Eukaryota</taxon>
        <taxon>Viridiplantae</taxon>
        <taxon>Streptophyta</taxon>
        <taxon>Embryophyta</taxon>
        <taxon>Tracheophyta</taxon>
        <taxon>Spermatophyta</taxon>
        <taxon>Magnoliopsida</taxon>
        <taxon>eudicotyledons</taxon>
        <taxon>Gunneridae</taxon>
        <taxon>Pentapetalae</taxon>
        <taxon>rosids</taxon>
        <taxon>fabids</taxon>
        <taxon>Malpighiales</taxon>
        <taxon>Euphorbiaceae</taxon>
        <taxon>Acalyphoideae</taxon>
        <taxon>Acalypheae</taxon>
        <taxon>Ricinus</taxon>
    </lineage>
</organism>